<dbReference type="AlphaFoldDB" id="A0A1I0HDF2"/>
<sequence length="411" mass="45595">MDKWFKSKWFVRGISLVFAIMLYVFVAMEEADDPDNDLTFWPISSKSEVVENIPVEIRINSEKFVVSGVPEFVDVTLEGTSTSVLETTIRQRDFKVYVDLQGFGEGEHTVDLRHEDIPTELEASIDPSSIEVIIEERSTEEFNVQVDFVNEDQLPEGYELGEIEVNPGTVTITSSKSVIEEIRIVKVYIDVAGLTEPVEELELPVNVYDSQGNELRVRVEPEQVSVSAEIDNPSKSVSVSVPTTGTLPEGYSLVSMEPNVEEVTVFATSERLADIEEVETEAIDLSELTESGVVNVAFDLPEGVHIPNRQQVEIDVQLEQTRSIEAISIETDNLGDGQAVSFLDPESQDTSITITGNEQDVRELSAEDFRVSVDLAGLSEGEHRVPITIDGPEGITIESEIEEVLIEIVEE</sequence>
<dbReference type="Proteomes" id="UP000198618">
    <property type="component" value="Unassembled WGS sequence"/>
</dbReference>
<organism evidence="2 3">
    <name type="scientific">Oceanobacillus limi</name>
    <dbReference type="NCBI Taxonomy" id="930131"/>
    <lineage>
        <taxon>Bacteria</taxon>
        <taxon>Bacillati</taxon>
        <taxon>Bacillota</taxon>
        <taxon>Bacilli</taxon>
        <taxon>Bacillales</taxon>
        <taxon>Bacillaceae</taxon>
        <taxon>Oceanobacillus</taxon>
    </lineage>
</organism>
<dbReference type="PANTHER" id="PTHR37804:SF1">
    <property type="entry name" value="CDAA REGULATORY PROTEIN CDAR"/>
    <property type="match status" value="1"/>
</dbReference>
<dbReference type="RefSeq" id="WP_090872947.1">
    <property type="nucleotide sequence ID" value="NZ_FOHE01000032.1"/>
</dbReference>
<dbReference type="Gene3D" id="2.170.120.30">
    <property type="match status" value="2"/>
</dbReference>
<evidence type="ECO:0000313" key="2">
    <source>
        <dbReference type="EMBL" id="SET81719.1"/>
    </source>
</evidence>
<proteinExistence type="predicted"/>
<keyword evidence="1" id="KW-1133">Transmembrane helix</keyword>
<keyword evidence="1" id="KW-0812">Transmembrane</keyword>
<gene>
    <name evidence="2" type="ORF">SAMN05216389_13216</name>
</gene>
<feature type="transmembrane region" description="Helical" evidence="1">
    <location>
        <begin position="9"/>
        <end position="28"/>
    </location>
</feature>
<reference evidence="2 3" key="1">
    <citation type="submission" date="2016-10" db="EMBL/GenBank/DDBJ databases">
        <authorList>
            <person name="de Groot N.N."/>
        </authorList>
    </citation>
    <scope>NUCLEOTIDE SEQUENCE [LARGE SCALE GENOMIC DNA]</scope>
    <source>
        <strain evidence="2 3">IBRC-M 10780</strain>
    </source>
</reference>
<dbReference type="PANTHER" id="PTHR37804">
    <property type="entry name" value="CDAA REGULATORY PROTEIN CDAR"/>
    <property type="match status" value="1"/>
</dbReference>
<dbReference type="OrthoDB" id="2960905at2"/>
<dbReference type="InterPro" id="IPR053154">
    <property type="entry name" value="c-di-AMP_regulator"/>
</dbReference>
<accession>A0A1I0HDF2</accession>
<keyword evidence="3" id="KW-1185">Reference proteome</keyword>
<evidence type="ECO:0000256" key="1">
    <source>
        <dbReference type="SAM" id="Phobius"/>
    </source>
</evidence>
<keyword evidence="1" id="KW-0472">Membrane</keyword>
<dbReference type="EMBL" id="FOHE01000032">
    <property type="protein sequence ID" value="SET81719.1"/>
    <property type="molecule type" value="Genomic_DNA"/>
</dbReference>
<dbReference type="STRING" id="930131.SAMN05216389_13216"/>
<dbReference type="Pfam" id="PF07949">
    <property type="entry name" value="YbbR"/>
    <property type="match status" value="4"/>
</dbReference>
<dbReference type="InterPro" id="IPR012505">
    <property type="entry name" value="YbbR"/>
</dbReference>
<name>A0A1I0HDF2_9BACI</name>
<protein>
    <submittedName>
        <fullName evidence="2">YbbR domain-containing protein</fullName>
    </submittedName>
</protein>
<dbReference type="Gene3D" id="2.170.120.40">
    <property type="entry name" value="YbbR-like domain"/>
    <property type="match status" value="2"/>
</dbReference>
<evidence type="ECO:0000313" key="3">
    <source>
        <dbReference type="Proteomes" id="UP000198618"/>
    </source>
</evidence>